<sequence length="78" mass="8544">MRPSFVNWQTYFAIVGNLTPQKKRSEILLTIDATVLTDEAAAVGQLSEKRAAGGNIAQINGKIPIKKQSCSRAYGMLY</sequence>
<gene>
    <name evidence="1" type="ORF">NG42_00225</name>
    <name evidence="2" type="ORF">NG43_00945</name>
</gene>
<reference evidence="3 4" key="1">
    <citation type="journal article" date="2015" name="Int. J. Syst. Evol. Microbiol.">
        <title>Erwinia iniecta sp. nov., isolated from Russian wheat aphids (Diuraphis noxia).</title>
        <authorList>
            <person name="Campillo T."/>
            <person name="Luna E."/>
            <person name="Portier P."/>
            <person name="Fischer-Le Saux M."/>
            <person name="Lapitan N."/>
            <person name="Tisserat N.A."/>
            <person name="Leach J.E."/>
        </authorList>
    </citation>
    <scope>NUCLEOTIDE SEQUENCE [LARGE SCALE GENOMIC DNA]</scope>
    <source>
        <strain evidence="1 4">B120</strain>
        <strain evidence="2 3">B149</strain>
    </source>
</reference>
<dbReference type="AlphaFoldDB" id="A0A0L7TBN2"/>
<dbReference type="PATRIC" id="fig|1560201.3.peg.49"/>
<accession>A0A0L7TBN2</accession>
<dbReference type="EMBL" id="JRXF01000001">
    <property type="protein sequence ID" value="KOC95307.1"/>
    <property type="molecule type" value="Genomic_DNA"/>
</dbReference>
<comment type="caution">
    <text evidence="1">The sequence shown here is derived from an EMBL/GenBank/DDBJ whole genome shotgun (WGS) entry which is preliminary data.</text>
</comment>
<protein>
    <submittedName>
        <fullName evidence="1">Uncharacterized protein</fullName>
    </submittedName>
</protein>
<name>A0A0L7TBN2_9GAMM</name>
<dbReference type="Proteomes" id="UP000037088">
    <property type="component" value="Unassembled WGS sequence"/>
</dbReference>
<proteinExistence type="predicted"/>
<evidence type="ECO:0000313" key="4">
    <source>
        <dbReference type="Proteomes" id="UP000037088"/>
    </source>
</evidence>
<dbReference type="Proteomes" id="UP000036851">
    <property type="component" value="Unassembled WGS sequence"/>
</dbReference>
<evidence type="ECO:0000313" key="1">
    <source>
        <dbReference type="EMBL" id="KOC92772.1"/>
    </source>
</evidence>
<organism evidence="1 4">
    <name type="scientific">Winslowiella iniecta</name>
    <dbReference type="NCBI Taxonomy" id="1560201"/>
    <lineage>
        <taxon>Bacteria</taxon>
        <taxon>Pseudomonadati</taxon>
        <taxon>Pseudomonadota</taxon>
        <taxon>Gammaproteobacteria</taxon>
        <taxon>Enterobacterales</taxon>
        <taxon>Erwiniaceae</taxon>
        <taxon>Winslowiella</taxon>
    </lineage>
</organism>
<dbReference type="EMBL" id="JRXE01000001">
    <property type="protein sequence ID" value="KOC92772.1"/>
    <property type="molecule type" value="Genomic_DNA"/>
</dbReference>
<dbReference type="STRING" id="1560201.NG42_00225"/>
<dbReference type="RefSeq" id="WP_052896544.1">
    <property type="nucleotide sequence ID" value="NZ_JRXF01000001.1"/>
</dbReference>
<evidence type="ECO:0000313" key="3">
    <source>
        <dbReference type="Proteomes" id="UP000036851"/>
    </source>
</evidence>
<evidence type="ECO:0000313" key="2">
    <source>
        <dbReference type="EMBL" id="KOC95307.1"/>
    </source>
</evidence>
<keyword evidence="4" id="KW-1185">Reference proteome</keyword>